<dbReference type="Proteomes" id="UP000472273">
    <property type="component" value="Unplaced"/>
</dbReference>
<name>A0A670Z3J8_PSETE</name>
<feature type="chain" id="PRO_5025379500" evidence="1">
    <location>
        <begin position="20"/>
        <end position="124"/>
    </location>
</feature>
<dbReference type="GeneTree" id="ENSGT00990000208665"/>
<sequence>MVGRCRSAALFAFVWHSRTFQLASPGLGSSLMAVGCRDGPGQERYRLVVVGGGGVDKSALTIQFRGLEWGIISFCHKFSCPSWRTALLRVGCSIMARCPESLPLPLTWAHCWWVGASSGNALAA</sequence>
<evidence type="ECO:0000313" key="2">
    <source>
        <dbReference type="Ensembl" id="ENSPTXP00000018485.1"/>
    </source>
</evidence>
<evidence type="ECO:0000256" key="1">
    <source>
        <dbReference type="SAM" id="SignalP"/>
    </source>
</evidence>
<protein>
    <submittedName>
        <fullName evidence="2">Uncharacterized protein</fullName>
    </submittedName>
</protein>
<dbReference type="Ensembl" id="ENSPTXT00000019045.1">
    <property type="protein sequence ID" value="ENSPTXP00000018485.1"/>
    <property type="gene ID" value="ENSPTXG00000012746.1"/>
</dbReference>
<accession>A0A670Z3J8</accession>
<proteinExistence type="predicted"/>
<dbReference type="AlphaFoldDB" id="A0A670Z3J8"/>
<reference evidence="2" key="2">
    <citation type="submission" date="2025-09" db="UniProtKB">
        <authorList>
            <consortium name="Ensembl"/>
        </authorList>
    </citation>
    <scope>IDENTIFICATION</scope>
</reference>
<evidence type="ECO:0000313" key="3">
    <source>
        <dbReference type="Proteomes" id="UP000472273"/>
    </source>
</evidence>
<organism evidence="2 3">
    <name type="scientific">Pseudonaja textilis</name>
    <name type="common">Eastern brown snake</name>
    <dbReference type="NCBI Taxonomy" id="8673"/>
    <lineage>
        <taxon>Eukaryota</taxon>
        <taxon>Metazoa</taxon>
        <taxon>Chordata</taxon>
        <taxon>Craniata</taxon>
        <taxon>Vertebrata</taxon>
        <taxon>Euteleostomi</taxon>
        <taxon>Lepidosauria</taxon>
        <taxon>Squamata</taxon>
        <taxon>Bifurcata</taxon>
        <taxon>Unidentata</taxon>
        <taxon>Episquamata</taxon>
        <taxon>Toxicofera</taxon>
        <taxon>Serpentes</taxon>
        <taxon>Colubroidea</taxon>
        <taxon>Elapidae</taxon>
        <taxon>Hydrophiinae</taxon>
        <taxon>Pseudonaja</taxon>
    </lineage>
</organism>
<reference evidence="2" key="1">
    <citation type="submission" date="2025-08" db="UniProtKB">
        <authorList>
            <consortium name="Ensembl"/>
        </authorList>
    </citation>
    <scope>IDENTIFICATION</scope>
</reference>
<keyword evidence="1" id="KW-0732">Signal</keyword>
<feature type="signal peptide" evidence="1">
    <location>
        <begin position="1"/>
        <end position="19"/>
    </location>
</feature>
<keyword evidence="3" id="KW-1185">Reference proteome</keyword>